<reference evidence="1" key="1">
    <citation type="journal article" date="2022" name="Front. Genet.">
        <title>Chromosome-Scale Assembly of the Dendrobium nobile Genome Provides Insights Into the Molecular Mechanism of the Biosynthesis of the Medicinal Active Ingredient of Dendrobium.</title>
        <authorList>
            <person name="Xu Q."/>
            <person name="Niu S.-C."/>
            <person name="Li K.-L."/>
            <person name="Zheng P.-J."/>
            <person name="Zhang X.-J."/>
            <person name="Jia Y."/>
            <person name="Liu Y."/>
            <person name="Niu Y.-X."/>
            <person name="Yu L.-H."/>
            <person name="Chen D.-F."/>
            <person name="Zhang G.-Q."/>
        </authorList>
    </citation>
    <scope>NUCLEOTIDE SEQUENCE</scope>
    <source>
        <tissue evidence="1">Leaf</tissue>
    </source>
</reference>
<dbReference type="Proteomes" id="UP000829196">
    <property type="component" value="Unassembled WGS sequence"/>
</dbReference>
<dbReference type="EMBL" id="JAGYWB010000006">
    <property type="protein sequence ID" value="KAI0519070.1"/>
    <property type="molecule type" value="Genomic_DNA"/>
</dbReference>
<comment type="caution">
    <text evidence="1">The sequence shown here is derived from an EMBL/GenBank/DDBJ whole genome shotgun (WGS) entry which is preliminary data.</text>
</comment>
<evidence type="ECO:0000313" key="2">
    <source>
        <dbReference type="Proteomes" id="UP000829196"/>
    </source>
</evidence>
<evidence type="ECO:0000313" key="1">
    <source>
        <dbReference type="EMBL" id="KAI0519070.1"/>
    </source>
</evidence>
<name>A0A8T3BRK0_DENNO</name>
<keyword evidence="2" id="KW-1185">Reference proteome</keyword>
<sequence>MAIGETLNIKEGGSVDISYWRTLPYEIKIFECNALVQELGKPDVFVTIKCNHD</sequence>
<organism evidence="1 2">
    <name type="scientific">Dendrobium nobile</name>
    <name type="common">Orchid</name>
    <dbReference type="NCBI Taxonomy" id="94219"/>
    <lineage>
        <taxon>Eukaryota</taxon>
        <taxon>Viridiplantae</taxon>
        <taxon>Streptophyta</taxon>
        <taxon>Embryophyta</taxon>
        <taxon>Tracheophyta</taxon>
        <taxon>Spermatophyta</taxon>
        <taxon>Magnoliopsida</taxon>
        <taxon>Liliopsida</taxon>
        <taxon>Asparagales</taxon>
        <taxon>Orchidaceae</taxon>
        <taxon>Epidendroideae</taxon>
        <taxon>Malaxideae</taxon>
        <taxon>Dendrobiinae</taxon>
        <taxon>Dendrobium</taxon>
    </lineage>
</organism>
<gene>
    <name evidence="1" type="ORF">KFK09_006510</name>
</gene>
<dbReference type="AlphaFoldDB" id="A0A8T3BRK0"/>
<proteinExistence type="predicted"/>
<protein>
    <submittedName>
        <fullName evidence="1">Uncharacterized protein</fullName>
    </submittedName>
</protein>
<accession>A0A8T3BRK0</accession>